<feature type="region of interest" description="Disordered" evidence="1">
    <location>
        <begin position="1"/>
        <end position="66"/>
    </location>
</feature>
<keyword evidence="3" id="KW-1185">Reference proteome</keyword>
<protein>
    <submittedName>
        <fullName evidence="2">Uncharacterized protein</fullName>
    </submittedName>
</protein>
<evidence type="ECO:0000256" key="1">
    <source>
        <dbReference type="SAM" id="MobiDB-lite"/>
    </source>
</evidence>
<evidence type="ECO:0000313" key="2">
    <source>
        <dbReference type="EMBL" id="KAL1258395.1"/>
    </source>
</evidence>
<accession>A0ABR3LZV1</accession>
<dbReference type="EMBL" id="JAYMGO010000017">
    <property type="protein sequence ID" value="KAL1258395.1"/>
    <property type="molecule type" value="Genomic_DNA"/>
</dbReference>
<name>A0ABR3LZV1_9TELE</name>
<evidence type="ECO:0000313" key="3">
    <source>
        <dbReference type="Proteomes" id="UP001558613"/>
    </source>
</evidence>
<reference evidence="2 3" key="1">
    <citation type="submission" date="2023-09" db="EMBL/GenBank/DDBJ databases">
        <authorList>
            <person name="Wang M."/>
        </authorList>
    </citation>
    <scope>NUCLEOTIDE SEQUENCE [LARGE SCALE GENOMIC DNA]</scope>
    <source>
        <strain evidence="2">GT-2023</strain>
        <tissue evidence="2">Liver</tissue>
    </source>
</reference>
<gene>
    <name evidence="2" type="ORF">QQF64_011639</name>
</gene>
<proteinExistence type="predicted"/>
<dbReference type="Proteomes" id="UP001558613">
    <property type="component" value="Unassembled WGS sequence"/>
</dbReference>
<comment type="caution">
    <text evidence="2">The sequence shown here is derived from an EMBL/GenBank/DDBJ whole genome shotgun (WGS) entry which is preliminary data.</text>
</comment>
<sequence length="66" mass="7036">MPRGFQPCAEGSGRGSDYRSAGSRSEPISSRLRRRATPLHMATAGSTLSISHVHLQLPTVTSDLDA</sequence>
<organism evidence="2 3">
    <name type="scientific">Cirrhinus molitorella</name>
    <name type="common">mud carp</name>
    <dbReference type="NCBI Taxonomy" id="172907"/>
    <lineage>
        <taxon>Eukaryota</taxon>
        <taxon>Metazoa</taxon>
        <taxon>Chordata</taxon>
        <taxon>Craniata</taxon>
        <taxon>Vertebrata</taxon>
        <taxon>Euteleostomi</taxon>
        <taxon>Actinopterygii</taxon>
        <taxon>Neopterygii</taxon>
        <taxon>Teleostei</taxon>
        <taxon>Ostariophysi</taxon>
        <taxon>Cypriniformes</taxon>
        <taxon>Cyprinidae</taxon>
        <taxon>Labeoninae</taxon>
        <taxon>Labeonini</taxon>
        <taxon>Cirrhinus</taxon>
    </lineage>
</organism>